<dbReference type="CDD" id="cd00082">
    <property type="entry name" value="HisKA"/>
    <property type="match status" value="1"/>
</dbReference>
<dbReference type="GO" id="GO:0000155">
    <property type="term" value="F:phosphorelay sensor kinase activity"/>
    <property type="evidence" value="ECO:0007669"/>
    <property type="project" value="InterPro"/>
</dbReference>
<dbReference type="Pfam" id="PF02518">
    <property type="entry name" value="HATPase_c"/>
    <property type="match status" value="1"/>
</dbReference>
<dbReference type="Gene3D" id="3.30.565.10">
    <property type="entry name" value="Histidine kinase-like ATPase, C-terminal domain"/>
    <property type="match status" value="1"/>
</dbReference>
<dbReference type="SMART" id="SM00388">
    <property type="entry name" value="HisKA"/>
    <property type="match status" value="1"/>
</dbReference>
<dbReference type="RefSeq" id="WP_095489611.1">
    <property type="nucleotide sequence ID" value="NZ_CP088151.1"/>
</dbReference>
<dbReference type="PANTHER" id="PTHR43065:SF42">
    <property type="entry name" value="TWO-COMPONENT SENSOR PPRA"/>
    <property type="match status" value="1"/>
</dbReference>
<dbReference type="Gene3D" id="1.10.287.130">
    <property type="match status" value="1"/>
</dbReference>
<dbReference type="InterPro" id="IPR003018">
    <property type="entry name" value="GAF"/>
</dbReference>
<evidence type="ECO:0000256" key="2">
    <source>
        <dbReference type="ARBA" id="ARBA00012438"/>
    </source>
</evidence>
<dbReference type="SUPFAM" id="SSF55874">
    <property type="entry name" value="ATPase domain of HSP90 chaperone/DNA topoisomerase II/histidine kinase"/>
    <property type="match status" value="1"/>
</dbReference>
<evidence type="ECO:0000259" key="4">
    <source>
        <dbReference type="PROSITE" id="PS50109"/>
    </source>
</evidence>
<dbReference type="EC" id="2.7.13.3" evidence="2"/>
<dbReference type="InterPro" id="IPR029016">
    <property type="entry name" value="GAF-like_dom_sf"/>
</dbReference>
<evidence type="ECO:0000313" key="6">
    <source>
        <dbReference type="Proteomes" id="UP000216215"/>
    </source>
</evidence>
<organism evidence="5 6">
    <name type="scientific">Mesorhizobium mediterraneum</name>
    <dbReference type="NCBI Taxonomy" id="43617"/>
    <lineage>
        <taxon>Bacteria</taxon>
        <taxon>Pseudomonadati</taxon>
        <taxon>Pseudomonadota</taxon>
        <taxon>Alphaproteobacteria</taxon>
        <taxon>Hyphomicrobiales</taxon>
        <taxon>Phyllobacteriaceae</taxon>
        <taxon>Mesorhizobium</taxon>
    </lineage>
</organism>
<evidence type="ECO:0000313" key="5">
    <source>
        <dbReference type="EMBL" id="PAP97780.1"/>
    </source>
</evidence>
<dbReference type="PRINTS" id="PR00344">
    <property type="entry name" value="BCTRLSENSOR"/>
</dbReference>
<evidence type="ECO:0000256" key="1">
    <source>
        <dbReference type="ARBA" id="ARBA00000085"/>
    </source>
</evidence>
<dbReference type="InterPro" id="IPR036890">
    <property type="entry name" value="HATPase_C_sf"/>
</dbReference>
<dbReference type="SMART" id="SM00387">
    <property type="entry name" value="HATPase_c"/>
    <property type="match status" value="1"/>
</dbReference>
<dbReference type="InterPro" id="IPR004358">
    <property type="entry name" value="Sig_transdc_His_kin-like_C"/>
</dbReference>
<comment type="caution">
    <text evidence="5">The sequence shown here is derived from an EMBL/GenBank/DDBJ whole genome shotgun (WGS) entry which is preliminary data.</text>
</comment>
<gene>
    <name evidence="5" type="ORF">CIT25_34885</name>
</gene>
<dbReference type="InterPro" id="IPR003594">
    <property type="entry name" value="HATPase_dom"/>
</dbReference>
<protein>
    <recommendedName>
        <fullName evidence="2">histidine kinase</fullName>
        <ecNumber evidence="2">2.7.13.3</ecNumber>
    </recommendedName>
</protein>
<dbReference type="InterPro" id="IPR003661">
    <property type="entry name" value="HisK_dim/P_dom"/>
</dbReference>
<name>A0AB36R0G7_9HYPH</name>
<dbReference type="EMBL" id="NPKI01000051">
    <property type="protein sequence ID" value="PAP97780.1"/>
    <property type="molecule type" value="Genomic_DNA"/>
</dbReference>
<keyword evidence="3" id="KW-0597">Phosphoprotein</keyword>
<feature type="domain" description="Histidine kinase" evidence="4">
    <location>
        <begin position="1466"/>
        <end position="1711"/>
    </location>
</feature>
<dbReference type="Pfam" id="PF00512">
    <property type="entry name" value="HisKA"/>
    <property type="match status" value="1"/>
</dbReference>
<dbReference type="SMART" id="SM00065">
    <property type="entry name" value="GAF"/>
    <property type="match status" value="8"/>
</dbReference>
<accession>A0AB36R0G7</accession>
<dbReference type="SUPFAM" id="SSF55781">
    <property type="entry name" value="GAF domain-like"/>
    <property type="match status" value="8"/>
</dbReference>
<dbReference type="Pfam" id="PF01590">
    <property type="entry name" value="GAF"/>
    <property type="match status" value="4"/>
</dbReference>
<evidence type="ECO:0000256" key="3">
    <source>
        <dbReference type="ARBA" id="ARBA00022553"/>
    </source>
</evidence>
<dbReference type="Gene3D" id="3.30.450.40">
    <property type="match status" value="8"/>
</dbReference>
<dbReference type="PROSITE" id="PS50109">
    <property type="entry name" value="HIS_KIN"/>
    <property type="match status" value="1"/>
</dbReference>
<keyword evidence="6" id="KW-1185">Reference proteome</keyword>
<sequence length="1721" mass="187901">MRESHGQLEARIELLTFELNEALERETATGELLRVIASSPTDIKPVLDAVAASAARLCDAYDVIIRLKKDNMLHLGAHSGPIAVDEAPWPLERDRVMARSVIDARTVQVEDLSEAGAEFAAGREMAIQYGFRTILATPLVGDGRAIGAISLRRREVRPFSDRQIELLKTFADQAVMAISNVRLFEEVQARTAELSEALAQQTATADVLKVISRSAFDLEPVLQTLLDSAIRLAGGDMGAISLRDGDWLRVMTGTGWTDELRAYEKSHPHPIGRGTFQGRAALEGATVHVPDVSKDMEYKRPEAATMGDFRAALSVPLKRGQEVIGVFGMARRTVGPFSQRQIELVESFADQAVIAIENVRLFDEVQARNREVTEALERETATGSILRVIAASPTDIQPVLDAVAESAARLCDAHDATIYLRQGDRLAVGAHHGPIPVDDAGLPVARDVVTGRAVLDRAPVHVHDLTEAGVDFATGRAMAHRLGFRTILAIPLLRDGEAVGALMIRRIEMRPFTDKQIALLKTFADQAVIAISNVRLFEEVQARTRDLQESLEYQTATSDVLGVISRSPAQAQPVLDTIVTTAGHLCEADYAYVYMRKDDGKYHLVAAHPADAAQIDYWRANPVSLDRGTTTGRTALERRTVHIPDATADPAYTRSEWIKLSDARTFLGVPLLRDGDPIGVIAAARRRTVPFSDRQIELITTFADQAVIAIENARLFEEVQARTAELTEALAQQTATADVLKVISASTFDLKAVLQTLIESAVKLCGAELGGIYMLDGDVYRISASHGDSPELRAHEEAHPNRVGRDSWVGRAALERVVVHVPDVTLDLEYGTPDVPKIGKFAAGLSVPLLREGIPIGVFSMARAKPGPFSERQIELVQTFADQAVIAIENVRLFEEVQQRTREATEALEYQTATSDVLGVISRSPTDVQPVFNMIAQSAARLCEAQFCFVYRYDGQLLHFVAHHGITEESVEIVRNTFPVAPTRGSAAERAILYLEVAQIPDLTLDSEFTHRAAAAFSGLRSVVAVPVLRDGLPIGCIAVGRAETGFLAAKQVELLKTFADQAVIAIENVRLFDEVQARTAELSESLQQQTATADVLKVISASAFDLQTVLDTLVESAVRLCRADKGCLERIIDGRFEYAAITGFPPGFREYGETHQTEPGRGSAVGRAAEELRVIQIEDVTVDPEYTHSAIAAVGGMSTVLAVPLLREGELLGTFAMIRTEVRPFNEREIELVKTFADQAVIAIQNVRLFDEVQARTADVSEALRQQTATADVLKVISRAAFDLPTVLNALVESAAKLCGASYGGIFLRYGNMLRGRATISERKTDWMMDHPIAIDRRWLSGRVALSGSIEYIPDVEEDADFNLQEFRAITDTRALMGVPMLREGKVEGVFFLGKMEPNSFTSRQGELVQTFADQAVIAIENVRLFDQVQARTEELSRSLDDLRKAQDRLVQTEKLASLGQLTAGIAHEIKNPLNFVNNFSSLSGDLVVELREALQGAAIDDKIRAEIDELSDMLKGNLDKVVQHGKRADSIVRNMLLHSRSGSGEHRPVDINAVVEESLNLAYHGARAEGKGFNIMLERNFDPGAGEVDLFPQEITRVLLNLISNGFYATTKRRAAEGETGYEPVLAASTKSLGDAVEIRIRDNGTGIPPEVKEKMFNPFFTTKPAGEGTGLGLSLSHDIVVKQHAGTIEVDTEPGAFTEFRIVLPRGAATLAKAGGNA</sequence>
<dbReference type="InterPro" id="IPR005467">
    <property type="entry name" value="His_kinase_dom"/>
</dbReference>
<proteinExistence type="predicted"/>
<reference evidence="6" key="1">
    <citation type="submission" date="2017-08" db="EMBL/GenBank/DDBJ databases">
        <title>Mesorhizobium wenxinae sp. nov., a novel rhizobial species isolated from root nodules of chickpea (Cicer arietinum L.).</title>
        <authorList>
            <person name="Zhang J."/>
        </authorList>
    </citation>
    <scope>NUCLEOTIDE SEQUENCE [LARGE SCALE GENOMIC DNA]</scope>
    <source>
        <strain evidence="6">USDA 3392</strain>
    </source>
</reference>
<dbReference type="PANTHER" id="PTHR43065">
    <property type="entry name" value="SENSOR HISTIDINE KINASE"/>
    <property type="match status" value="1"/>
</dbReference>
<comment type="catalytic activity">
    <reaction evidence="1">
        <text>ATP + protein L-histidine = ADP + protein N-phospho-L-histidine.</text>
        <dbReference type="EC" id="2.7.13.3"/>
    </reaction>
</comment>
<dbReference type="Proteomes" id="UP000216215">
    <property type="component" value="Unassembled WGS sequence"/>
</dbReference>
<dbReference type="InterPro" id="IPR036097">
    <property type="entry name" value="HisK_dim/P_sf"/>
</dbReference>
<dbReference type="Pfam" id="PF13185">
    <property type="entry name" value="GAF_2"/>
    <property type="match status" value="4"/>
</dbReference>
<dbReference type="SUPFAM" id="SSF47384">
    <property type="entry name" value="Homodimeric domain of signal transducing histidine kinase"/>
    <property type="match status" value="1"/>
</dbReference>